<reference evidence="1" key="1">
    <citation type="submission" date="2020-02" db="EMBL/GenBank/DDBJ databases">
        <authorList>
            <person name="Meier V. D."/>
        </authorList>
    </citation>
    <scope>NUCLEOTIDE SEQUENCE</scope>
    <source>
        <strain evidence="1">AVDCRST_MAG68</strain>
    </source>
</reference>
<dbReference type="EMBL" id="CADCTW010000222">
    <property type="protein sequence ID" value="CAA9366728.1"/>
    <property type="molecule type" value="Genomic_DNA"/>
</dbReference>
<evidence type="ECO:0000313" key="1">
    <source>
        <dbReference type="EMBL" id="CAA9366728.1"/>
    </source>
</evidence>
<gene>
    <name evidence="1" type="ORF">AVDCRST_MAG68-4926</name>
</gene>
<proteinExistence type="predicted"/>
<sequence>MPLCLCVTLPCGSGNRTVWRNRTCALADCSSCRTHLRTFAPAGPLQPQHPMAHSAPTPAEVFYEVFLSHVPQSGRVAPMRHDSDQYSPIFKALEAAETRALRYARNALGLPGYQAIGMVARMGAELARWSREDGTDRTALKGRLANAAGGLRPHWDRTGLLVAALMHPHPLLKDLPCTPAVEYDEGGLRAECGEMKASVQAPGWYLPVEPDHARMLALDLALQLREQFDEPE</sequence>
<protein>
    <submittedName>
        <fullName evidence="1">Uncharacterized protein</fullName>
    </submittedName>
</protein>
<name>A0A6J4MU14_9BACT</name>
<dbReference type="AlphaFoldDB" id="A0A6J4MU14"/>
<accession>A0A6J4MU14</accession>
<organism evidence="1">
    <name type="scientific">uncultured Gemmatimonadota bacterium</name>
    <dbReference type="NCBI Taxonomy" id="203437"/>
    <lineage>
        <taxon>Bacteria</taxon>
        <taxon>Pseudomonadati</taxon>
        <taxon>Gemmatimonadota</taxon>
        <taxon>environmental samples</taxon>
    </lineage>
</organism>